<feature type="transmembrane region" description="Helical" evidence="1">
    <location>
        <begin position="41"/>
        <end position="59"/>
    </location>
</feature>
<dbReference type="EMBL" id="JAAARO010000017">
    <property type="protein sequence ID" value="KAF5732718.1"/>
    <property type="molecule type" value="Genomic_DNA"/>
</dbReference>
<accession>A0A7J7CF02</accession>
<name>A0A7J7CF02_TRIWF</name>
<evidence type="ECO:0000256" key="1">
    <source>
        <dbReference type="SAM" id="Phobius"/>
    </source>
</evidence>
<dbReference type="AlphaFoldDB" id="A0A7J7CF02"/>
<proteinExistence type="predicted"/>
<dbReference type="Proteomes" id="UP000593562">
    <property type="component" value="Unassembled WGS sequence"/>
</dbReference>
<gene>
    <name evidence="2" type="ORF">HS088_TW17G00248</name>
</gene>
<protein>
    <submittedName>
        <fullName evidence="2">Uncharacterized protein</fullName>
    </submittedName>
</protein>
<keyword evidence="1" id="KW-0812">Transmembrane</keyword>
<evidence type="ECO:0000313" key="2">
    <source>
        <dbReference type="EMBL" id="KAF5732718.1"/>
    </source>
</evidence>
<keyword evidence="3" id="KW-1185">Reference proteome</keyword>
<evidence type="ECO:0000313" key="3">
    <source>
        <dbReference type="Proteomes" id="UP000593562"/>
    </source>
</evidence>
<feature type="transmembrane region" description="Helical" evidence="1">
    <location>
        <begin position="12"/>
        <end position="35"/>
    </location>
</feature>
<reference evidence="2 3" key="1">
    <citation type="journal article" date="2020" name="Nat. Commun.">
        <title>Genome of Tripterygium wilfordii and identification of cytochrome P450 involved in triptolide biosynthesis.</title>
        <authorList>
            <person name="Tu L."/>
            <person name="Su P."/>
            <person name="Zhang Z."/>
            <person name="Gao L."/>
            <person name="Wang J."/>
            <person name="Hu T."/>
            <person name="Zhou J."/>
            <person name="Zhang Y."/>
            <person name="Zhao Y."/>
            <person name="Liu Y."/>
            <person name="Song Y."/>
            <person name="Tong Y."/>
            <person name="Lu Y."/>
            <person name="Yang J."/>
            <person name="Xu C."/>
            <person name="Jia M."/>
            <person name="Peters R.J."/>
            <person name="Huang L."/>
            <person name="Gao W."/>
        </authorList>
    </citation>
    <scope>NUCLEOTIDE SEQUENCE [LARGE SCALE GENOMIC DNA]</scope>
    <source>
        <strain evidence="3">cv. XIE 37</strain>
        <tissue evidence="2">Leaf</tissue>
    </source>
</reference>
<sequence length="121" mass="14702">MHAWSLLRYMHLFETNDVLCLFFFLVVFVHIFVWLRLLSLMYRYSFLLPLLNFVYIGYFKRDTRNALFSILQDHFSRFLISKYRRCCSHVVWLIWSSGNSDSCYHWVLIDSDLIFPSLIPC</sequence>
<keyword evidence="1" id="KW-0472">Membrane</keyword>
<organism evidence="2 3">
    <name type="scientific">Tripterygium wilfordii</name>
    <name type="common">Thunder God vine</name>
    <dbReference type="NCBI Taxonomy" id="458696"/>
    <lineage>
        <taxon>Eukaryota</taxon>
        <taxon>Viridiplantae</taxon>
        <taxon>Streptophyta</taxon>
        <taxon>Embryophyta</taxon>
        <taxon>Tracheophyta</taxon>
        <taxon>Spermatophyta</taxon>
        <taxon>Magnoliopsida</taxon>
        <taxon>eudicotyledons</taxon>
        <taxon>Gunneridae</taxon>
        <taxon>Pentapetalae</taxon>
        <taxon>rosids</taxon>
        <taxon>fabids</taxon>
        <taxon>Celastrales</taxon>
        <taxon>Celastraceae</taxon>
        <taxon>Tripterygium</taxon>
    </lineage>
</organism>
<dbReference type="InParanoid" id="A0A7J7CF02"/>
<comment type="caution">
    <text evidence="2">The sequence shown here is derived from an EMBL/GenBank/DDBJ whole genome shotgun (WGS) entry which is preliminary data.</text>
</comment>
<keyword evidence="1" id="KW-1133">Transmembrane helix</keyword>